<evidence type="ECO:0000313" key="2">
    <source>
        <dbReference type="EMBL" id="ANZ49567.1"/>
    </source>
</evidence>
<accession>A0A1B2IE53</accession>
<dbReference type="SUPFAM" id="SSF55729">
    <property type="entry name" value="Acyl-CoA N-acyltransferases (Nat)"/>
    <property type="match status" value="1"/>
</dbReference>
<sequence>MYQHFLEEHGRMVQGTDVVKPSVHALLDNDMCLVTARWKGGLIGFVTFGITETRNIALHVVYTLRERRRRGVASALLDEIRRQHPEKRMVAEVYQRNQPALRLFTKHYFTFVFCTGWASAVREIGNPYP</sequence>
<dbReference type="GeneID" id="29062059"/>
<dbReference type="Proteomes" id="UP000202923">
    <property type="component" value="Genome"/>
</dbReference>
<evidence type="ECO:0000259" key="1">
    <source>
        <dbReference type="PROSITE" id="PS51186"/>
    </source>
</evidence>
<dbReference type="RefSeq" id="YP_009278820.1">
    <property type="nucleotide sequence ID" value="NC_031010.1"/>
</dbReference>
<name>A0A1B2IE53_9CAUD</name>
<dbReference type="Gene3D" id="3.40.630.30">
    <property type="match status" value="1"/>
</dbReference>
<dbReference type="InterPro" id="IPR016181">
    <property type="entry name" value="Acyl_CoA_acyltransferase"/>
</dbReference>
<dbReference type="KEGG" id="vg:29062059"/>
<reference evidence="2 3" key="1">
    <citation type="submission" date="2016-06" db="EMBL/GenBank/DDBJ databases">
        <authorList>
            <person name="Kjaerup R.B."/>
            <person name="Dalgaard T.S."/>
            <person name="Juul-Madsen H.R."/>
        </authorList>
    </citation>
    <scope>NUCLEOTIDE SEQUENCE [LARGE SCALE GENOMIC DNA]</scope>
</reference>
<feature type="domain" description="N-acetyltransferase" evidence="1">
    <location>
        <begin position="1"/>
        <end position="129"/>
    </location>
</feature>
<organism evidence="2 3">
    <name type="scientific">Erwinia phage vB_EamM_Kwan</name>
    <dbReference type="NCBI Taxonomy" id="1883374"/>
    <lineage>
        <taxon>Viruses</taxon>
        <taxon>Duplodnaviria</taxon>
        <taxon>Heunggongvirae</taxon>
        <taxon>Uroviricota</taxon>
        <taxon>Caudoviricetes</taxon>
        <taxon>Chimalliviridae</taxon>
        <taxon>Wellingtonvirus</taxon>
        <taxon>Wellingtonvirus wellington</taxon>
    </lineage>
</organism>
<dbReference type="CDD" id="cd04301">
    <property type="entry name" value="NAT_SF"/>
    <property type="match status" value="1"/>
</dbReference>
<protein>
    <submittedName>
        <fullName evidence="2">Putative acetyltransferase</fullName>
    </submittedName>
</protein>
<dbReference type="GO" id="GO:0016747">
    <property type="term" value="F:acyltransferase activity, transferring groups other than amino-acyl groups"/>
    <property type="evidence" value="ECO:0007669"/>
    <property type="project" value="InterPro"/>
</dbReference>
<dbReference type="InterPro" id="IPR000182">
    <property type="entry name" value="GNAT_dom"/>
</dbReference>
<dbReference type="PROSITE" id="PS51186">
    <property type="entry name" value="GNAT"/>
    <property type="match status" value="1"/>
</dbReference>
<gene>
    <name evidence="2" type="ORF">KWAN_215</name>
</gene>
<proteinExistence type="predicted"/>
<evidence type="ECO:0000313" key="3">
    <source>
        <dbReference type="Proteomes" id="UP000202923"/>
    </source>
</evidence>
<dbReference type="Pfam" id="PF00583">
    <property type="entry name" value="Acetyltransf_1"/>
    <property type="match status" value="1"/>
</dbReference>
<keyword evidence="2" id="KW-0808">Transferase</keyword>
<dbReference type="EMBL" id="KX397369">
    <property type="protein sequence ID" value="ANZ49567.1"/>
    <property type="molecule type" value="Genomic_DNA"/>
</dbReference>